<dbReference type="InterPro" id="IPR035895">
    <property type="entry name" value="HPr-like_sf"/>
</dbReference>
<feature type="domain" description="HPr" evidence="6">
    <location>
        <begin position="1"/>
        <end position="85"/>
    </location>
</feature>
<evidence type="ECO:0000313" key="7">
    <source>
        <dbReference type="EMBL" id="MFC7327561.1"/>
    </source>
</evidence>
<dbReference type="NCBIfam" id="TIGR01003">
    <property type="entry name" value="PTS_HPr_family"/>
    <property type="match status" value="1"/>
</dbReference>
<dbReference type="SUPFAM" id="SSF55594">
    <property type="entry name" value="HPr-like"/>
    <property type="match status" value="1"/>
</dbReference>
<protein>
    <recommendedName>
        <fullName evidence="3">Phosphocarrier protein HPr</fullName>
    </recommendedName>
</protein>
<proteinExistence type="predicted"/>
<dbReference type="InterPro" id="IPR000032">
    <property type="entry name" value="HPr-like"/>
</dbReference>
<sequence>MPQRRLTVRTEVGLHARPAAQFVRAAAEHPGDVTVARGDGDPVPAKSILAVLALGVRHGDEITVTAEGERAEAVLDALAAIVEAD</sequence>
<dbReference type="PANTHER" id="PTHR33705">
    <property type="entry name" value="PHOSPHOCARRIER PROTEIN HPR"/>
    <property type="match status" value="1"/>
</dbReference>
<dbReference type="Pfam" id="PF00381">
    <property type="entry name" value="PTS-HPr"/>
    <property type="match status" value="1"/>
</dbReference>
<dbReference type="PRINTS" id="PR00107">
    <property type="entry name" value="PHOSPHOCPHPR"/>
</dbReference>
<dbReference type="InterPro" id="IPR050399">
    <property type="entry name" value="HPr"/>
</dbReference>
<organism evidence="7 8">
    <name type="scientific">Marinactinospora rubrisoli</name>
    <dbReference type="NCBI Taxonomy" id="2715399"/>
    <lineage>
        <taxon>Bacteria</taxon>
        <taxon>Bacillati</taxon>
        <taxon>Actinomycetota</taxon>
        <taxon>Actinomycetes</taxon>
        <taxon>Streptosporangiales</taxon>
        <taxon>Nocardiopsidaceae</taxon>
        <taxon>Marinactinospora</taxon>
    </lineage>
</organism>
<comment type="caution">
    <text evidence="7">The sequence shown here is derived from an EMBL/GenBank/DDBJ whole genome shotgun (WGS) entry which is preliminary data.</text>
</comment>
<evidence type="ECO:0000313" key="8">
    <source>
        <dbReference type="Proteomes" id="UP001596540"/>
    </source>
</evidence>
<reference evidence="8" key="1">
    <citation type="journal article" date="2019" name="Int. J. Syst. Evol. Microbiol.">
        <title>The Global Catalogue of Microorganisms (GCM) 10K type strain sequencing project: providing services to taxonomists for standard genome sequencing and annotation.</title>
        <authorList>
            <consortium name="The Broad Institute Genomics Platform"/>
            <consortium name="The Broad Institute Genome Sequencing Center for Infectious Disease"/>
            <person name="Wu L."/>
            <person name="Ma J."/>
        </authorList>
    </citation>
    <scope>NUCLEOTIDE SEQUENCE [LARGE SCALE GENOMIC DNA]</scope>
    <source>
        <strain evidence="8">CGMCC 4.7382</strain>
    </source>
</reference>
<dbReference type="RefSeq" id="WP_379869932.1">
    <property type="nucleotide sequence ID" value="NZ_JBHTBH010000003.1"/>
</dbReference>
<evidence type="ECO:0000256" key="1">
    <source>
        <dbReference type="ARBA" id="ARBA00003681"/>
    </source>
</evidence>
<evidence type="ECO:0000256" key="3">
    <source>
        <dbReference type="ARBA" id="ARBA00020422"/>
    </source>
</evidence>
<dbReference type="InterPro" id="IPR001020">
    <property type="entry name" value="PTS_HPr_His_P_site"/>
</dbReference>
<dbReference type="PROSITE" id="PS00369">
    <property type="entry name" value="PTS_HPR_HIS"/>
    <property type="match status" value="1"/>
</dbReference>
<gene>
    <name evidence="7" type="ORF">ACFQRF_07370</name>
</gene>
<keyword evidence="5" id="KW-0598">Phosphotransferase system</keyword>
<dbReference type="Gene3D" id="3.30.1340.10">
    <property type="entry name" value="HPr-like"/>
    <property type="match status" value="1"/>
</dbReference>
<name>A0ABW2KE84_9ACTN</name>
<dbReference type="CDD" id="cd00367">
    <property type="entry name" value="PTS-HPr_like"/>
    <property type="match status" value="1"/>
</dbReference>
<evidence type="ECO:0000256" key="4">
    <source>
        <dbReference type="ARBA" id="ARBA00022490"/>
    </source>
</evidence>
<comment type="function">
    <text evidence="1">General (non sugar-specific) component of the phosphoenolpyruvate-dependent sugar phosphotransferase system (sugar PTS). This major carbohydrate active-transport system catalyzes the phosphorylation of incoming sugar substrates concomitantly with their translocation across the cell membrane. The phosphoryl group from phosphoenolpyruvate (PEP) is transferred to the phosphoryl carrier protein HPr by enzyme I. Phospho-HPr then transfers it to the PTS EIIA domain.</text>
</comment>
<accession>A0ABW2KE84</accession>
<dbReference type="PANTHER" id="PTHR33705:SF2">
    <property type="entry name" value="PHOSPHOCARRIER PROTEIN NPR"/>
    <property type="match status" value="1"/>
</dbReference>
<dbReference type="EMBL" id="JBHTBH010000003">
    <property type="protein sequence ID" value="MFC7327561.1"/>
    <property type="molecule type" value="Genomic_DNA"/>
</dbReference>
<evidence type="ECO:0000256" key="2">
    <source>
        <dbReference type="ARBA" id="ARBA00004496"/>
    </source>
</evidence>
<evidence type="ECO:0000259" key="6">
    <source>
        <dbReference type="PROSITE" id="PS51350"/>
    </source>
</evidence>
<keyword evidence="8" id="KW-1185">Reference proteome</keyword>
<dbReference type="PROSITE" id="PS51350">
    <property type="entry name" value="PTS_HPR_DOM"/>
    <property type="match status" value="1"/>
</dbReference>
<evidence type="ECO:0000256" key="5">
    <source>
        <dbReference type="ARBA" id="ARBA00022683"/>
    </source>
</evidence>
<dbReference type="Proteomes" id="UP001596540">
    <property type="component" value="Unassembled WGS sequence"/>
</dbReference>
<comment type="subcellular location">
    <subcellularLocation>
        <location evidence="2">Cytoplasm</location>
    </subcellularLocation>
</comment>
<keyword evidence="4" id="KW-0963">Cytoplasm</keyword>